<name>A0A381NU51_9ZZZZ</name>
<organism evidence="2">
    <name type="scientific">marine metagenome</name>
    <dbReference type="NCBI Taxonomy" id="408172"/>
    <lineage>
        <taxon>unclassified sequences</taxon>
        <taxon>metagenomes</taxon>
        <taxon>ecological metagenomes</taxon>
    </lineage>
</organism>
<proteinExistence type="predicted"/>
<reference evidence="2" key="1">
    <citation type="submission" date="2018-05" db="EMBL/GenBank/DDBJ databases">
        <authorList>
            <person name="Lanie J.A."/>
            <person name="Ng W.-L."/>
            <person name="Kazmierczak K.M."/>
            <person name="Andrzejewski T.M."/>
            <person name="Davidsen T.M."/>
            <person name="Wayne K.J."/>
            <person name="Tettelin H."/>
            <person name="Glass J.I."/>
            <person name="Rusch D."/>
            <person name="Podicherti R."/>
            <person name="Tsui H.-C.T."/>
            <person name="Winkler M.E."/>
        </authorList>
    </citation>
    <scope>NUCLEOTIDE SEQUENCE</scope>
</reference>
<feature type="coiled-coil region" evidence="1">
    <location>
        <begin position="78"/>
        <end position="105"/>
    </location>
</feature>
<protein>
    <submittedName>
        <fullName evidence="2">Uncharacterized protein</fullName>
    </submittedName>
</protein>
<evidence type="ECO:0000313" key="2">
    <source>
        <dbReference type="EMBL" id="SUZ58090.1"/>
    </source>
</evidence>
<gene>
    <name evidence="2" type="ORF">METZ01_LOCUS10944</name>
</gene>
<keyword evidence="1" id="KW-0175">Coiled coil</keyword>
<sequence length="129" mass="15424">MQNPSEINKEQIGFINSLIKDFPFFQSSRAIYLKVLKNSENFKYNQELKLTAAYTTDRSILFDFITSNEFQQEKIVFNKNELKNVKLLDKKKEKTKNQIVEFQKDEMHTFSEWLTVSKFKPIDRNSKKK</sequence>
<accession>A0A381NU51</accession>
<dbReference type="AlphaFoldDB" id="A0A381NU51"/>
<evidence type="ECO:0000256" key="1">
    <source>
        <dbReference type="SAM" id="Coils"/>
    </source>
</evidence>
<dbReference type="EMBL" id="UINC01000597">
    <property type="protein sequence ID" value="SUZ58090.1"/>
    <property type="molecule type" value="Genomic_DNA"/>
</dbReference>